<evidence type="ECO:0000313" key="5">
    <source>
        <dbReference type="Proteomes" id="UP001595955"/>
    </source>
</evidence>
<comment type="caution">
    <text evidence="4">The sequence shown here is derived from an EMBL/GenBank/DDBJ whole genome shotgun (WGS) entry which is preliminary data.</text>
</comment>
<dbReference type="Pfam" id="PF01844">
    <property type="entry name" value="HNH"/>
    <property type="match status" value="1"/>
</dbReference>
<proteinExistence type="inferred from homology"/>
<feature type="region of interest" description="Disordered" evidence="2">
    <location>
        <begin position="365"/>
        <end position="500"/>
    </location>
</feature>
<dbReference type="InterPro" id="IPR003615">
    <property type="entry name" value="HNH_nuc"/>
</dbReference>
<protein>
    <submittedName>
        <fullName evidence="4">DUF222 domain-containing protein</fullName>
    </submittedName>
</protein>
<dbReference type="Pfam" id="PF02720">
    <property type="entry name" value="DUF222"/>
    <property type="match status" value="1"/>
</dbReference>
<organism evidence="4 5">
    <name type="scientific">Georgenia faecalis</name>
    <dbReference type="NCBI Taxonomy" id="2483799"/>
    <lineage>
        <taxon>Bacteria</taxon>
        <taxon>Bacillati</taxon>
        <taxon>Actinomycetota</taxon>
        <taxon>Actinomycetes</taxon>
        <taxon>Micrococcales</taxon>
        <taxon>Bogoriellaceae</taxon>
        <taxon>Georgenia</taxon>
    </lineage>
</organism>
<feature type="domain" description="HNH nuclease" evidence="3">
    <location>
        <begin position="554"/>
        <end position="606"/>
    </location>
</feature>
<dbReference type="SMART" id="SM00507">
    <property type="entry name" value="HNHc"/>
    <property type="match status" value="1"/>
</dbReference>
<evidence type="ECO:0000256" key="2">
    <source>
        <dbReference type="SAM" id="MobiDB-lite"/>
    </source>
</evidence>
<comment type="similarity">
    <text evidence="1">Belongs to the Rv1128c/1148c/1588c/1702c/1945/3466 family.</text>
</comment>
<dbReference type="Gene3D" id="1.10.30.50">
    <property type="match status" value="1"/>
</dbReference>
<dbReference type="InterPro" id="IPR003870">
    <property type="entry name" value="DUF222"/>
</dbReference>
<gene>
    <name evidence="4" type="ORF">ACFO3F_04975</name>
</gene>
<evidence type="ECO:0000313" key="4">
    <source>
        <dbReference type="EMBL" id="MFC4554593.1"/>
    </source>
</evidence>
<feature type="compositionally biased region" description="Pro residues" evidence="2">
    <location>
        <begin position="454"/>
        <end position="479"/>
    </location>
</feature>
<feature type="region of interest" description="Disordered" evidence="2">
    <location>
        <begin position="644"/>
        <end position="680"/>
    </location>
</feature>
<evidence type="ECO:0000259" key="3">
    <source>
        <dbReference type="SMART" id="SM00507"/>
    </source>
</evidence>
<dbReference type="CDD" id="cd00085">
    <property type="entry name" value="HNHc"/>
    <property type="match status" value="1"/>
</dbReference>
<feature type="compositionally biased region" description="Pro residues" evidence="2">
    <location>
        <begin position="431"/>
        <end position="444"/>
    </location>
</feature>
<name>A0ABV9D9J2_9MICO</name>
<dbReference type="InterPro" id="IPR002711">
    <property type="entry name" value="HNH"/>
</dbReference>
<dbReference type="EMBL" id="JBHSGF010000003">
    <property type="protein sequence ID" value="MFC4554593.1"/>
    <property type="molecule type" value="Genomic_DNA"/>
</dbReference>
<keyword evidence="5" id="KW-1185">Reference proteome</keyword>
<dbReference type="Proteomes" id="UP001595955">
    <property type="component" value="Unassembled WGS sequence"/>
</dbReference>
<reference evidence="5" key="1">
    <citation type="journal article" date="2019" name="Int. J. Syst. Evol. Microbiol.">
        <title>The Global Catalogue of Microorganisms (GCM) 10K type strain sequencing project: providing services to taxonomists for standard genome sequencing and annotation.</title>
        <authorList>
            <consortium name="The Broad Institute Genomics Platform"/>
            <consortium name="The Broad Institute Genome Sequencing Center for Infectious Disease"/>
            <person name="Wu L."/>
            <person name="Ma J."/>
        </authorList>
    </citation>
    <scope>NUCLEOTIDE SEQUENCE [LARGE SCALE GENOMIC DNA]</scope>
    <source>
        <strain evidence="5">JCM 3369</strain>
    </source>
</reference>
<evidence type="ECO:0000256" key="1">
    <source>
        <dbReference type="ARBA" id="ARBA00023450"/>
    </source>
</evidence>
<sequence length="697" mass="72511">MFESVIAEVSRAACGCGWADEPCVAERLAVAEAGAYELALLNSADDAPGEGPEWPEPEQVPGLAEEMLARPLPIDGAPRLDGRPFPGTPPGDGPDLADVLASIPPGLELARILEGIGRPGWARDGFDEYELVEVVAAYRRQEAWCAARAAAAAADLSDQPAMNAWSADSRAGRSDCVRLTASELAPRLGVSWFAAKRLVRSGRALRGALAQTGEVLEAGGIDARKADMIVAALDGQPGEVAWAVEQEVLPRAGLRTHAQLARDLAAALIAVDPEEANARHRKARADRRVCHPRPLPDGMASIYAVLPAEDAIAVDLAVETSARAAKADGDPRTLDQLRADALALMGHGALELGYIGPPEAGTAASTSVAAGVSEDPDDGAYPAGAGTGRAGSPVPAGARPSGMTRLPRMRLGKIGGRRTQVRVTVPLSVALPPPPSATAPPPSASPTAPSPSSTAPPPSATPTPLLPASPPSPPAPPPSADRGWPAAGGNPDPGTELPSIGARWEVPDLEGYGPVSPEVARALMLGGTWQRLVTDPATGAVLDVGRRRYHPPAELAEYVRERDRTCVRPGCSTDARSCELDHTQPWSREGTTAADNLAALCHRDHAMKSLGAFRVRHLGGGAYEWTTPSGHAYRRASDGAVSLLPRRPGPRAWGRPEDHDDDGGSARREGEPECRAGSVLATGAARVDVAADDPPPF</sequence>
<accession>A0ABV9D9J2</accession>
<dbReference type="RefSeq" id="WP_122825172.1">
    <property type="nucleotide sequence ID" value="NZ_CP033325.1"/>
</dbReference>
<feature type="compositionally biased region" description="Basic residues" evidence="2">
    <location>
        <begin position="407"/>
        <end position="420"/>
    </location>
</feature>
<feature type="compositionally biased region" description="Basic and acidic residues" evidence="2">
    <location>
        <begin position="654"/>
        <end position="674"/>
    </location>
</feature>